<dbReference type="InterPro" id="IPR000795">
    <property type="entry name" value="T_Tr_GTP-bd_dom"/>
</dbReference>
<dbReference type="Pfam" id="PF00679">
    <property type="entry name" value="EFG_C"/>
    <property type="match status" value="1"/>
</dbReference>
<dbReference type="Pfam" id="PF03764">
    <property type="entry name" value="EFG_IV"/>
    <property type="match status" value="1"/>
</dbReference>
<evidence type="ECO:0000256" key="1">
    <source>
        <dbReference type="ARBA" id="ARBA00022741"/>
    </source>
</evidence>
<keyword evidence="1" id="KW-0547">Nucleotide-binding</keyword>
<feature type="domain" description="Tr-type G" evidence="6">
    <location>
        <begin position="10"/>
        <end position="262"/>
    </location>
</feature>
<dbReference type="SMART" id="SM00889">
    <property type="entry name" value="EFG_IV"/>
    <property type="match status" value="1"/>
</dbReference>
<dbReference type="Pfam" id="PF00009">
    <property type="entry name" value="GTP_EFTU"/>
    <property type="match status" value="1"/>
</dbReference>
<keyword evidence="8" id="KW-1185">Reference proteome</keyword>
<protein>
    <submittedName>
        <fullName evidence="7">Small GTP-binding protein</fullName>
    </submittedName>
</protein>
<keyword evidence="4" id="KW-0046">Antibiotic resistance</keyword>
<dbReference type="InterPro" id="IPR020568">
    <property type="entry name" value="Ribosomal_Su5_D2-typ_SF"/>
</dbReference>
<dbReference type="InterPro" id="IPR005517">
    <property type="entry name" value="Transl_elong_EFG/EF2_IV"/>
</dbReference>
<dbReference type="SUPFAM" id="SSF54211">
    <property type="entry name" value="Ribosomal protein S5 domain 2-like"/>
    <property type="match status" value="1"/>
</dbReference>
<dbReference type="Gene3D" id="3.30.70.870">
    <property type="entry name" value="Elongation Factor G (Translational Gtpase), domain 3"/>
    <property type="match status" value="1"/>
</dbReference>
<sequence length="942" mass="106552">MGGQKPEKTKKRICIGILAHVDAGKTTLSEGLLYLCGEIRKLGRVDHGDAFLDTYELERERGITIFSKQARLKTEEMEITLLDTPGHVDFSAEMERTLQVLDYAILVINGMDGVQSHTMTLWRLLERYEIPVFLFVNKMDQQGTDHDALLRDLRKRLNENCMDFACLTEDNSERAVGDDKTESMKSGTDTSEDLDDLMENLAMCEEELLETYLETGEVAHREICRLIVQRKVFPCWFGSALKMQGVQEFLQGLESYTMERAYPREFGARVFKIARDPQGVRLTYLKITGGDLKVKTILDEEKIDQIRIYSGSKYELVQEVSAGDICTVTGLTKTHPGQGLGTEQESVLPVLEPVLNYQIILPEGCDVHEMLKKLKQLEEEEPQLHIVWDSVLGEIHAQLMGEVQIEILKSMIWERFHVAVEFGAGSIVYKETIAEPVIGVGHFEPLRHYAEVQLLIEPGEPGSGCQFFTACSEDVLARNWQRLILTHLEEKEHLGVLTGSALTDVQITLLTGRAHAKHTEGGDFRQATYRAVRQGLKKAKSILLEPYYEFRLEVPAEMIGRAMSDVQKMQGKFNPPETDGDMAVLTGMAAVSSMRDYQKEVISYTGGRGRLFCNLKGYAPCRNQEELVMASGYDSERDLENPTGSVFCAHGAGFVVPWDQVENYKHLDCGADAEKLAQDTENWYEIPEQETSTESFTGMPAGGQNRTGSGKGRKGQKGLSYSGSYEEEQELQAIFERTFGAVKKERFTPSRTVGRTSESTVRYRAGKPRREEYLLVDGYNIIFAWEELRELAKENIHAACDKLMDILSNYQGYRKCTLILVFDAYKVEGHAEEVIPYHNIFVVYTKEAETADQYIEKTVHRIGRQYQVTVATSDGLEQVIIMGQGAHRISAMGLKKEIEDAEKAGKQEWKARRQSSKTYLFDQVSEELSARLEKIRMGQEEL</sequence>
<feature type="region of interest" description="Disordered" evidence="5">
    <location>
        <begin position="689"/>
        <end position="720"/>
    </location>
</feature>
<dbReference type="PRINTS" id="PR00315">
    <property type="entry name" value="ELONGATNFCT"/>
</dbReference>
<dbReference type="SUPFAM" id="SSF50447">
    <property type="entry name" value="Translation proteins"/>
    <property type="match status" value="1"/>
</dbReference>
<dbReference type="PRINTS" id="PR01037">
    <property type="entry name" value="TCRTETOQM"/>
</dbReference>
<dbReference type="PANTHER" id="PTHR43261">
    <property type="entry name" value="TRANSLATION ELONGATION FACTOR G-RELATED"/>
    <property type="match status" value="1"/>
</dbReference>
<dbReference type="PROSITE" id="PS00301">
    <property type="entry name" value="G_TR_1"/>
    <property type="match status" value="1"/>
</dbReference>
<dbReference type="Gene3D" id="3.30.230.10">
    <property type="match status" value="1"/>
</dbReference>
<dbReference type="SUPFAM" id="SSF52540">
    <property type="entry name" value="P-loop containing nucleoside triphosphate hydrolases"/>
    <property type="match status" value="1"/>
</dbReference>
<reference evidence="7 8" key="1">
    <citation type="submission" date="2024-06" db="EMBL/GenBank/DDBJ databases">
        <title>Genomic Encyclopedia of Type Strains, Phase IV (KMG-IV): sequencing the most valuable type-strain genomes for metagenomic binning, comparative biology and taxonomic classification.</title>
        <authorList>
            <person name="Goeker M."/>
        </authorList>
    </citation>
    <scope>NUCLEOTIDE SEQUENCE [LARGE SCALE GENOMIC DNA]</scope>
    <source>
        <strain evidence="7 8">DSM 29492</strain>
    </source>
</reference>
<evidence type="ECO:0000256" key="3">
    <source>
        <dbReference type="ARBA" id="ARBA00023134"/>
    </source>
</evidence>
<proteinExistence type="predicted"/>
<dbReference type="Pfam" id="PF05991">
    <property type="entry name" value="NYN_YacP"/>
    <property type="match status" value="1"/>
</dbReference>
<name>A0ABV2M1H2_9FIRM</name>
<dbReference type="InterPro" id="IPR035647">
    <property type="entry name" value="EFG_III/V"/>
</dbReference>
<evidence type="ECO:0000256" key="2">
    <source>
        <dbReference type="ARBA" id="ARBA00022917"/>
    </source>
</evidence>
<organism evidence="7 8">
    <name type="scientific">Blautia caecimuris</name>
    <dbReference type="NCBI Taxonomy" id="1796615"/>
    <lineage>
        <taxon>Bacteria</taxon>
        <taxon>Bacillati</taxon>
        <taxon>Bacillota</taxon>
        <taxon>Clostridia</taxon>
        <taxon>Lachnospirales</taxon>
        <taxon>Lachnospiraceae</taxon>
        <taxon>Blautia</taxon>
    </lineage>
</organism>
<dbReference type="InterPro" id="IPR005225">
    <property type="entry name" value="Small_GTP-bd"/>
</dbReference>
<accession>A0ABV2M1H2</accession>
<dbReference type="CDD" id="cd10912">
    <property type="entry name" value="PIN_YacP-like"/>
    <property type="match status" value="1"/>
</dbReference>
<keyword evidence="2" id="KW-0648">Protein biosynthesis</keyword>
<comment type="caution">
    <text evidence="7">The sequence shown here is derived from an EMBL/GenBank/DDBJ whole genome shotgun (WGS) entry which is preliminary data.</text>
</comment>
<gene>
    <name evidence="7" type="ORF">ABID24_001549</name>
</gene>
<dbReference type="EMBL" id="JBEPMJ010000009">
    <property type="protein sequence ID" value="MET3750303.1"/>
    <property type="molecule type" value="Genomic_DNA"/>
</dbReference>
<dbReference type="SUPFAM" id="SSF54980">
    <property type="entry name" value="EF-G C-terminal domain-like"/>
    <property type="match status" value="2"/>
</dbReference>
<dbReference type="Gene3D" id="2.40.30.10">
    <property type="entry name" value="Translation factors"/>
    <property type="match status" value="1"/>
</dbReference>
<dbReference type="InterPro" id="IPR035650">
    <property type="entry name" value="Tet_C"/>
</dbReference>
<dbReference type="InterPro" id="IPR014721">
    <property type="entry name" value="Ribsml_uS5_D2-typ_fold_subgr"/>
</dbReference>
<dbReference type="InterPro" id="IPR009000">
    <property type="entry name" value="Transl_B-barrel_sf"/>
</dbReference>
<evidence type="ECO:0000256" key="4">
    <source>
        <dbReference type="ARBA" id="ARBA00023251"/>
    </source>
</evidence>
<dbReference type="NCBIfam" id="TIGR00231">
    <property type="entry name" value="small_GTP"/>
    <property type="match status" value="1"/>
</dbReference>
<dbReference type="Gene3D" id="3.40.50.300">
    <property type="entry name" value="P-loop containing nucleotide triphosphate hydrolases"/>
    <property type="match status" value="1"/>
</dbReference>
<dbReference type="PANTHER" id="PTHR43261:SF1">
    <property type="entry name" value="RIBOSOME-RELEASING FACTOR 2, MITOCHONDRIAL"/>
    <property type="match status" value="1"/>
</dbReference>
<dbReference type="RefSeq" id="WP_257464478.1">
    <property type="nucleotide sequence ID" value="NZ_JANJZT010000009.1"/>
</dbReference>
<dbReference type="InterPro" id="IPR010298">
    <property type="entry name" value="YacP-like"/>
</dbReference>
<keyword evidence="3" id="KW-0342">GTP-binding</keyword>
<dbReference type="SMART" id="SM00838">
    <property type="entry name" value="EFG_C"/>
    <property type="match status" value="1"/>
</dbReference>
<dbReference type="PROSITE" id="PS51722">
    <property type="entry name" value="G_TR_2"/>
    <property type="match status" value="1"/>
</dbReference>
<dbReference type="InterPro" id="IPR027417">
    <property type="entry name" value="P-loop_NTPase"/>
</dbReference>
<evidence type="ECO:0000313" key="7">
    <source>
        <dbReference type="EMBL" id="MET3750303.1"/>
    </source>
</evidence>
<dbReference type="Gene3D" id="3.30.70.240">
    <property type="match status" value="1"/>
</dbReference>
<dbReference type="CDD" id="cd03711">
    <property type="entry name" value="Tet_C"/>
    <property type="match status" value="1"/>
</dbReference>
<evidence type="ECO:0000259" key="6">
    <source>
        <dbReference type="PROSITE" id="PS51722"/>
    </source>
</evidence>
<evidence type="ECO:0000313" key="8">
    <source>
        <dbReference type="Proteomes" id="UP001549106"/>
    </source>
</evidence>
<dbReference type="Proteomes" id="UP001549106">
    <property type="component" value="Unassembled WGS sequence"/>
</dbReference>
<dbReference type="InterPro" id="IPR000640">
    <property type="entry name" value="EFG_V-like"/>
</dbReference>
<dbReference type="InterPro" id="IPR031157">
    <property type="entry name" value="G_TR_CS"/>
</dbReference>
<evidence type="ECO:0000256" key="5">
    <source>
        <dbReference type="SAM" id="MobiDB-lite"/>
    </source>
</evidence>